<comment type="caution">
    <text evidence="1">The sequence shown here is derived from an EMBL/GenBank/DDBJ whole genome shotgun (WGS) entry which is preliminary data.</text>
</comment>
<keyword evidence="2" id="KW-1185">Reference proteome</keyword>
<evidence type="ECO:0000313" key="2">
    <source>
        <dbReference type="Proteomes" id="UP000317494"/>
    </source>
</evidence>
<dbReference type="AlphaFoldDB" id="A0A507D8S3"/>
<dbReference type="EMBL" id="QEAN01000107">
    <property type="protein sequence ID" value="TPX47992.1"/>
    <property type="molecule type" value="Genomic_DNA"/>
</dbReference>
<organism evidence="1 2">
    <name type="scientific">Synchytrium endobioticum</name>
    <dbReference type="NCBI Taxonomy" id="286115"/>
    <lineage>
        <taxon>Eukaryota</taxon>
        <taxon>Fungi</taxon>
        <taxon>Fungi incertae sedis</taxon>
        <taxon>Chytridiomycota</taxon>
        <taxon>Chytridiomycota incertae sedis</taxon>
        <taxon>Chytridiomycetes</taxon>
        <taxon>Synchytriales</taxon>
        <taxon>Synchytriaceae</taxon>
        <taxon>Synchytrium</taxon>
    </lineage>
</organism>
<dbReference type="Proteomes" id="UP000317494">
    <property type="component" value="Unassembled WGS sequence"/>
</dbReference>
<gene>
    <name evidence="1" type="ORF">SeMB42_g03139</name>
</gene>
<sequence>MKQKSPPAAYVVRLVPYMINRSHTPDSPCGVNSTLLDAGVKVISHIIQTMGVKYGWKMILGLNLVTAILSATELYSKFTRPVKEPVSESSDDGD</sequence>
<accession>A0A507D8S3</accession>
<evidence type="ECO:0000313" key="1">
    <source>
        <dbReference type="EMBL" id="TPX47992.1"/>
    </source>
</evidence>
<proteinExistence type="predicted"/>
<dbReference type="VEuPathDB" id="FungiDB:SeMB42_g03139"/>
<name>A0A507D8S3_9FUNG</name>
<reference evidence="1 2" key="1">
    <citation type="journal article" date="2019" name="Sci. Rep.">
        <title>Comparative genomics of chytrid fungi reveal insights into the obligate biotrophic and pathogenic lifestyle of Synchytrium endobioticum.</title>
        <authorList>
            <person name="van de Vossenberg B.T.L.H."/>
            <person name="Warris S."/>
            <person name="Nguyen H.D.T."/>
            <person name="van Gent-Pelzer M.P.E."/>
            <person name="Joly D.L."/>
            <person name="van de Geest H.C."/>
            <person name="Bonants P.J.M."/>
            <person name="Smith D.S."/>
            <person name="Levesque C.A."/>
            <person name="van der Lee T.A.J."/>
        </authorList>
    </citation>
    <scope>NUCLEOTIDE SEQUENCE [LARGE SCALE GENOMIC DNA]</scope>
    <source>
        <strain evidence="1 2">MB42</strain>
    </source>
</reference>
<protein>
    <submittedName>
        <fullName evidence="1">Uncharacterized protein</fullName>
    </submittedName>
</protein>